<protein>
    <submittedName>
        <fullName evidence="2">Uncharacterized protein</fullName>
    </submittedName>
</protein>
<feature type="compositionally biased region" description="Basic residues" evidence="1">
    <location>
        <begin position="36"/>
        <end position="47"/>
    </location>
</feature>
<dbReference type="EMBL" id="JBICBT010001357">
    <property type="protein sequence ID" value="KAL3071737.1"/>
    <property type="molecule type" value="Genomic_DNA"/>
</dbReference>
<keyword evidence="3" id="KW-1185">Reference proteome</keyword>
<accession>A0ABD2HV48</accession>
<dbReference type="AlphaFoldDB" id="A0ABD2HV48"/>
<feature type="compositionally biased region" description="Basic and acidic residues" evidence="1">
    <location>
        <begin position="25"/>
        <end position="34"/>
    </location>
</feature>
<feature type="compositionally biased region" description="Basic and acidic residues" evidence="1">
    <location>
        <begin position="8"/>
        <end position="18"/>
    </location>
</feature>
<reference evidence="2 3" key="1">
    <citation type="submission" date="2024-10" db="EMBL/GenBank/DDBJ databases">
        <authorList>
            <person name="Kim D."/>
        </authorList>
    </citation>
    <scope>NUCLEOTIDE SEQUENCE [LARGE SCALE GENOMIC DNA]</scope>
    <source>
        <strain evidence="2">BH-2024</strain>
    </source>
</reference>
<name>A0ABD2HV48_9BILA</name>
<organism evidence="2 3">
    <name type="scientific">Heterodera trifolii</name>
    <dbReference type="NCBI Taxonomy" id="157864"/>
    <lineage>
        <taxon>Eukaryota</taxon>
        <taxon>Metazoa</taxon>
        <taxon>Ecdysozoa</taxon>
        <taxon>Nematoda</taxon>
        <taxon>Chromadorea</taxon>
        <taxon>Rhabditida</taxon>
        <taxon>Tylenchina</taxon>
        <taxon>Tylenchomorpha</taxon>
        <taxon>Tylenchoidea</taxon>
        <taxon>Heteroderidae</taxon>
        <taxon>Heteroderinae</taxon>
        <taxon>Heterodera</taxon>
    </lineage>
</organism>
<evidence type="ECO:0000313" key="3">
    <source>
        <dbReference type="Proteomes" id="UP001620626"/>
    </source>
</evidence>
<proteinExistence type="predicted"/>
<gene>
    <name evidence="2" type="ORF">niasHT_035638</name>
</gene>
<evidence type="ECO:0000313" key="2">
    <source>
        <dbReference type="EMBL" id="KAL3071737.1"/>
    </source>
</evidence>
<feature type="region of interest" description="Disordered" evidence="1">
    <location>
        <begin position="1"/>
        <end position="50"/>
    </location>
</feature>
<dbReference type="Proteomes" id="UP001620626">
    <property type="component" value="Unassembled WGS sequence"/>
</dbReference>
<comment type="caution">
    <text evidence="2">The sequence shown here is derived from an EMBL/GenBank/DDBJ whole genome shotgun (WGS) entry which is preliminary data.</text>
</comment>
<evidence type="ECO:0000256" key="1">
    <source>
        <dbReference type="SAM" id="MobiDB-lite"/>
    </source>
</evidence>
<sequence>MLWTDGQGKMDKGRANERRKGRRNGRTDDGESRGGRSGKRREKRARLHPSIYPFASGKIMAIEMGPVRSLAEGGG</sequence>